<evidence type="ECO:0000313" key="1">
    <source>
        <dbReference type="EMBL" id="MBP1919384.1"/>
    </source>
</evidence>
<name>A0ABS4G4C4_9CLOT</name>
<dbReference type="SUPFAM" id="SSF48239">
    <property type="entry name" value="Terpenoid cyclases/Protein prenyltransferases"/>
    <property type="match status" value="1"/>
</dbReference>
<dbReference type="InterPro" id="IPR008930">
    <property type="entry name" value="Terpenoid_cyclase/PrenylTrfase"/>
</dbReference>
<organism evidence="1 2">
    <name type="scientific">Youngiibacter multivorans</name>
    <dbReference type="NCBI Taxonomy" id="937251"/>
    <lineage>
        <taxon>Bacteria</taxon>
        <taxon>Bacillati</taxon>
        <taxon>Bacillota</taxon>
        <taxon>Clostridia</taxon>
        <taxon>Eubacteriales</taxon>
        <taxon>Clostridiaceae</taxon>
        <taxon>Youngiibacter</taxon>
    </lineage>
</organism>
<accession>A0ABS4G4C4</accession>
<dbReference type="RefSeq" id="WP_209459584.1">
    <property type="nucleotide sequence ID" value="NZ_JAGGKC010000014.1"/>
</dbReference>
<sequence length="315" mass="36384">MLEWKEFNRIRGWMLRNARPIDLARWKYHFEEGSIHDVMTCLGTYQNSDGGFGNALEADSWNPYSTPVQTAAAIGILKESGFQDRRDGLVNAILSYLESESGFREGRWENVAMSNDSYPHAPWWSYDSGSAERERFNPTATLTGFILVFADRNSDLFKKALALADDLLREFLSNPKIDMHPLICVQDLLEDISRARVESRLRYAEAVKAFNERSVELILSDKDNWGGYSTYPSHFVKSRGDEVDRGIGDLSLKEAEWLVKNRNKDGVWDISWKWDKYPKEFAISENWWKGSLAVRNCMFLRAMGQIEGLRTRERI</sequence>
<protein>
    <submittedName>
        <fullName evidence="1">Uncharacterized protein</fullName>
    </submittedName>
</protein>
<evidence type="ECO:0000313" key="2">
    <source>
        <dbReference type="Proteomes" id="UP001519271"/>
    </source>
</evidence>
<proteinExistence type="predicted"/>
<comment type="caution">
    <text evidence="1">The sequence shown here is derived from an EMBL/GenBank/DDBJ whole genome shotgun (WGS) entry which is preliminary data.</text>
</comment>
<gene>
    <name evidence="1" type="ORF">J2Z34_001873</name>
</gene>
<keyword evidence="2" id="KW-1185">Reference proteome</keyword>
<dbReference type="EMBL" id="JAGGKC010000014">
    <property type="protein sequence ID" value="MBP1919384.1"/>
    <property type="molecule type" value="Genomic_DNA"/>
</dbReference>
<dbReference type="Proteomes" id="UP001519271">
    <property type="component" value="Unassembled WGS sequence"/>
</dbReference>
<reference evidence="1 2" key="1">
    <citation type="submission" date="2021-03" db="EMBL/GenBank/DDBJ databases">
        <title>Genomic Encyclopedia of Type Strains, Phase IV (KMG-IV): sequencing the most valuable type-strain genomes for metagenomic binning, comparative biology and taxonomic classification.</title>
        <authorList>
            <person name="Goeker M."/>
        </authorList>
    </citation>
    <scope>NUCLEOTIDE SEQUENCE [LARGE SCALE GENOMIC DNA]</scope>
    <source>
        <strain evidence="1 2">DSM 6139</strain>
    </source>
</reference>